<name>A0A5M6CUT0_9BACT</name>
<evidence type="ECO:0000313" key="1">
    <source>
        <dbReference type="EMBL" id="KAA5538951.1"/>
    </source>
</evidence>
<dbReference type="InterPro" id="IPR036761">
    <property type="entry name" value="TTHA0802/YceI-like_sf"/>
</dbReference>
<organism evidence="1 2">
    <name type="scientific">Adhaeribacter rhizoryzae</name>
    <dbReference type="NCBI Taxonomy" id="2607907"/>
    <lineage>
        <taxon>Bacteria</taxon>
        <taxon>Pseudomonadati</taxon>
        <taxon>Bacteroidota</taxon>
        <taxon>Cytophagia</taxon>
        <taxon>Cytophagales</taxon>
        <taxon>Hymenobacteraceae</taxon>
        <taxon>Adhaeribacter</taxon>
    </lineage>
</organism>
<proteinExistence type="predicted"/>
<dbReference type="RefSeq" id="WP_150093377.1">
    <property type="nucleotide sequence ID" value="NZ_VWSF01000037.1"/>
</dbReference>
<reference evidence="1 2" key="1">
    <citation type="submission" date="2019-09" db="EMBL/GenBank/DDBJ databases">
        <title>Genome sequence and assembly of Adhaeribacter sp.</title>
        <authorList>
            <person name="Chhetri G."/>
        </authorList>
    </citation>
    <scope>NUCLEOTIDE SEQUENCE [LARGE SCALE GENOMIC DNA]</scope>
    <source>
        <strain evidence="1 2">DK36</strain>
    </source>
</reference>
<sequence length="201" mass="22926">MLLSKSILLLLILLSGFNRPINKPYFKKWVITNGSSLQVNGSTNINKFNCVIANYSRPDTLTFYHEDEAETIKFTGLMVLDVQNFDCHNPMMTKNLRKTLKTKIHPKLFIKFISLNRYPDENDHGREAIHGAVSIQLAGVTRFFNIHYNIISAGTNSLTMVGNRRLKFSAFNLSPPKKIGNMIQAKDELDIIFHLNVKVLD</sequence>
<dbReference type="Gene3D" id="2.40.128.110">
    <property type="entry name" value="Lipid/polyisoprenoid-binding, YceI-like"/>
    <property type="match status" value="1"/>
</dbReference>
<evidence type="ECO:0000313" key="2">
    <source>
        <dbReference type="Proteomes" id="UP000323426"/>
    </source>
</evidence>
<dbReference type="AlphaFoldDB" id="A0A5M6CUT0"/>
<dbReference type="Proteomes" id="UP000323426">
    <property type="component" value="Unassembled WGS sequence"/>
</dbReference>
<protein>
    <submittedName>
        <fullName evidence="1">YceI family protein</fullName>
    </submittedName>
</protein>
<accession>A0A5M6CUT0</accession>
<keyword evidence="2" id="KW-1185">Reference proteome</keyword>
<comment type="caution">
    <text evidence="1">The sequence shown here is derived from an EMBL/GenBank/DDBJ whole genome shotgun (WGS) entry which is preliminary data.</text>
</comment>
<dbReference type="EMBL" id="VWSF01000037">
    <property type="protein sequence ID" value="KAA5538951.1"/>
    <property type="molecule type" value="Genomic_DNA"/>
</dbReference>
<gene>
    <name evidence="1" type="ORF">F0145_25340</name>
</gene>